<evidence type="ECO:0000256" key="14">
    <source>
        <dbReference type="ARBA" id="ARBA00024706"/>
    </source>
</evidence>
<evidence type="ECO:0000256" key="3">
    <source>
        <dbReference type="ARBA" id="ARBA00004613"/>
    </source>
</evidence>
<dbReference type="GO" id="GO:0005615">
    <property type="term" value="C:extracellular space"/>
    <property type="evidence" value="ECO:0007669"/>
    <property type="project" value="UniProtKB-KW"/>
</dbReference>
<sequence>MERGKPGLRSKKLAILSRSLIICSSSTNEDASSPEERYREPWDGGLEERHRRDQLEGSTGNSENYMTRSVSVQVPQRGQEGPKRNMRRSFSIKESSFWRMCVATREEGLQVGDNKLQSGNNGATVGRDLHRDTYIYFGDRLAPFNGQIINDQAKLEADPEKRPALKTVCRTTSTEGFSPCESRALFANVNESDPLGYTYGEKEAMGNNNNLKMPVIKVSDDEGKNCDNEDQSCQETSCKRSRSNSTSVHPYWIGDLDTIIMKTPELFPCPAHATTGFYGNRKSLSQQLEFPHSIPQAVVRPSRSLSSAHLVPSCSSVQAFIISNIVLMKGHGKGLGFSIVGGRDSMYGPMGIYVKTIFPGGAAAADGRLQEGDEILELNGESLHGLTHEDALHKFKQVKKGLLTLVVRTSLRVGAVPGSHSQVSQLCRSRSLSSSTGISRVSADLGDYNCLNNPAKAQDRVMMEITLQKEFGVGLGIGLCCVPSAAGCAGIYIHTLSPGSVAHMDGRLRCGDEIMEINDTVVCNMTLNDVYTVLSQCSPGPVQIIISRHPDPKVSEQQLNEAIAQAVEHSRLRRDRSQWSMDGCNSSLRRPDACSHSRQKCIRCLDRSTSQLTCRRAQKPMIRSCSEGAYNQRCIPASTTTQSFLEPEHITRVQSMDVSLTTNSETSLNNTMSPASFTDDDYNIPYKCPMNFTGQQTLDMHAGVVRSSTQGATHHARRYCRRQEVSSQEALTDSSGSSQGSPAKDEDLLPSQSNCQICTSIHISPESPSSVCSLSKRVGLRRQAHLEVSTDQPLDPWVKLTDSPENQSYCYKTMSDHNGDSELNGTASETANTNSDSKSEQAPNVKKGPPVAPKPAWARQSIKNIKSGKPITEALKQPDNRSHDTGRTFGISLRAASSGANLSIRQKISSFETFSGTDGAERPSRRLAPTASLPPVEKTAKTSSADYSSAGRTKVTTSNLHNNDDCQSTPTISATTQPPEEEKQQPASLGADIISEPHPAEEEKQSAEPCKPIPAEEPALDSAKELSPVTETEQEPLPSQEDSPPSSHVPRRSSSSKEGPTEKTEGEGIHAASLRTRSLPLSPSSDAPISSGLDGESLGIILSFSNQVSNALMRSMQSLPQSPCIRFGNPWSAPSGLDDAIEEDSPGEKHSPSPALESSEKGFSVSLAKLRERTIERGEECEKEEWKPERPLTSASDVCAQSMLSALPQEEIQRMIQEVKDLDEDTLRQLEDIHVVILHKEEGAGLGFSIAGGIDLENKATTVHRVFPSGLAAQEGTIERGDEVLSINGQTLKNVTHSDATAILRQARTMKQAVIVVSKNKDPEGKGGANANESSCSSGAESSVTGDDGGEVVTVELEKNAGGVGFSLEGGKGSINGDRPLTVNRVFTGSDAEQKGLKSGDEVLQIQDSSLQGLTRFEAWTLIKGLNDGPFTLVIKKKKCD</sequence>
<feature type="region of interest" description="Disordered" evidence="15">
    <location>
        <begin position="913"/>
        <end position="1094"/>
    </location>
</feature>
<evidence type="ECO:0000259" key="16">
    <source>
        <dbReference type="PROSITE" id="PS50106"/>
    </source>
</evidence>
<dbReference type="GO" id="GO:0050930">
    <property type="term" value="P:induction of positive chemotaxis"/>
    <property type="evidence" value="ECO:0007669"/>
    <property type="project" value="InterPro"/>
</dbReference>
<dbReference type="CDD" id="cd06762">
    <property type="entry name" value="PDZ6_PDZD2-PDZ3_hPro-IL-16-like"/>
    <property type="match status" value="1"/>
</dbReference>
<evidence type="ECO:0000256" key="12">
    <source>
        <dbReference type="ARBA" id="ARBA00023163"/>
    </source>
</evidence>
<keyword evidence="11" id="KW-0805">Transcription regulation</keyword>
<evidence type="ECO:0000313" key="17">
    <source>
        <dbReference type="EMBL" id="RXN25613.1"/>
    </source>
</evidence>
<feature type="region of interest" description="Disordered" evidence="15">
    <location>
        <begin position="809"/>
        <end position="887"/>
    </location>
</feature>
<dbReference type="InterPro" id="IPR036034">
    <property type="entry name" value="PDZ_sf"/>
</dbReference>
<dbReference type="EMBL" id="QBIY01012340">
    <property type="protein sequence ID" value="RXN25613.1"/>
    <property type="molecule type" value="Genomic_DNA"/>
</dbReference>
<dbReference type="Proteomes" id="UP000290572">
    <property type="component" value="Unassembled WGS sequence"/>
</dbReference>
<evidence type="ECO:0000256" key="11">
    <source>
        <dbReference type="ARBA" id="ARBA00023015"/>
    </source>
</evidence>
<reference evidence="17 18" key="1">
    <citation type="submission" date="2018-03" db="EMBL/GenBank/DDBJ databases">
        <title>Draft genome sequence of Rohu Carp (Labeo rohita).</title>
        <authorList>
            <person name="Das P."/>
            <person name="Kushwaha B."/>
            <person name="Joshi C.G."/>
            <person name="Kumar D."/>
            <person name="Nagpure N.S."/>
            <person name="Sahoo L."/>
            <person name="Das S.P."/>
            <person name="Bit A."/>
            <person name="Patnaik S."/>
            <person name="Meher P.K."/>
            <person name="Jayasankar P."/>
            <person name="Koringa P.G."/>
            <person name="Patel N.V."/>
            <person name="Hinsu A.T."/>
            <person name="Kumar R."/>
            <person name="Pandey M."/>
            <person name="Agarwal S."/>
            <person name="Srivastava S."/>
            <person name="Singh M."/>
            <person name="Iquebal M.A."/>
            <person name="Jaiswal S."/>
            <person name="Angadi U.B."/>
            <person name="Kumar N."/>
            <person name="Raza M."/>
            <person name="Shah T.M."/>
            <person name="Rai A."/>
            <person name="Jena J.K."/>
        </authorList>
    </citation>
    <scope>NUCLEOTIDE SEQUENCE [LARGE SCALE GENOMIC DNA]</scope>
    <source>
        <strain evidence="17">DASCIFA01</strain>
        <tissue evidence="17">Testis</tissue>
    </source>
</reference>
<feature type="compositionally biased region" description="Polar residues" evidence="15">
    <location>
        <begin position="821"/>
        <end position="836"/>
    </location>
</feature>
<accession>A0A498N0E1</accession>
<feature type="compositionally biased region" description="Polar residues" evidence="15">
    <location>
        <begin position="725"/>
        <end position="741"/>
    </location>
</feature>
<keyword evidence="13" id="KW-0539">Nucleus</keyword>
<evidence type="ECO:0000256" key="8">
    <source>
        <dbReference type="ARBA" id="ARBA00022525"/>
    </source>
</evidence>
<feature type="compositionally biased region" description="Low complexity" evidence="15">
    <location>
        <begin position="1073"/>
        <end position="1085"/>
    </location>
</feature>
<keyword evidence="7" id="KW-0202">Cytokine</keyword>
<feature type="compositionally biased region" description="Low complexity" evidence="15">
    <location>
        <begin position="1329"/>
        <end position="1348"/>
    </location>
</feature>
<dbReference type="SMART" id="SM00228">
    <property type="entry name" value="PDZ"/>
    <property type="match status" value="4"/>
</dbReference>
<feature type="compositionally biased region" description="Basic and acidic residues" evidence="15">
    <location>
        <begin position="876"/>
        <end position="886"/>
    </location>
</feature>
<evidence type="ECO:0000256" key="13">
    <source>
        <dbReference type="ARBA" id="ARBA00023242"/>
    </source>
</evidence>
<feature type="compositionally biased region" description="Low complexity" evidence="15">
    <location>
        <begin position="1043"/>
        <end position="1058"/>
    </location>
</feature>
<dbReference type="GO" id="GO:0005125">
    <property type="term" value="F:cytokine activity"/>
    <property type="evidence" value="ECO:0007669"/>
    <property type="project" value="UniProtKB-KW"/>
</dbReference>
<keyword evidence="19" id="KW-1267">Proteomics identification</keyword>
<dbReference type="InterPro" id="IPR001478">
    <property type="entry name" value="PDZ"/>
</dbReference>
<evidence type="ECO:0000256" key="6">
    <source>
        <dbReference type="ARBA" id="ARBA00022500"/>
    </source>
</evidence>
<gene>
    <name evidence="17" type="ORF">ROHU_021393</name>
</gene>
<feature type="region of interest" description="Disordered" evidence="15">
    <location>
        <begin position="1318"/>
        <end position="1348"/>
    </location>
</feature>
<name>A0A498N0E1_LABRO</name>
<evidence type="ECO:0000256" key="4">
    <source>
        <dbReference type="ARBA" id="ARBA00013973"/>
    </source>
</evidence>
<dbReference type="Pfam" id="PF00595">
    <property type="entry name" value="PDZ"/>
    <property type="match status" value="4"/>
</dbReference>
<protein>
    <recommendedName>
        <fullName evidence="4">Pro-interleukin-16</fullName>
    </recommendedName>
</protein>
<keyword evidence="18" id="KW-1185">Reference proteome</keyword>
<keyword evidence="5" id="KW-0963">Cytoplasm</keyword>
<dbReference type="FunFam" id="2.30.42.10:FF:000147">
    <property type="entry name" value="Pro-interleukin-16"/>
    <property type="match status" value="1"/>
</dbReference>
<dbReference type="GO" id="GO:0042609">
    <property type="term" value="F:CD4 receptor binding"/>
    <property type="evidence" value="ECO:0007669"/>
    <property type="project" value="TreeGrafter"/>
</dbReference>
<comment type="subcellular location">
    <subcellularLocation>
        <location evidence="2">Cytoplasm</location>
    </subcellularLocation>
    <subcellularLocation>
        <location evidence="1">Nucleus</location>
    </subcellularLocation>
    <subcellularLocation>
        <location evidence="3">Secreted</location>
    </subcellularLocation>
</comment>
<dbReference type="CDD" id="cd06763">
    <property type="entry name" value="PDZ7_PDZD2-PDZ4_hPro-IL-16-like"/>
    <property type="match status" value="1"/>
</dbReference>
<evidence type="ECO:0000256" key="7">
    <source>
        <dbReference type="ARBA" id="ARBA00022514"/>
    </source>
</evidence>
<dbReference type="SUPFAM" id="SSF50156">
    <property type="entry name" value="PDZ domain-like"/>
    <property type="match status" value="4"/>
</dbReference>
<comment type="function">
    <text evidence="14">Interleukin-16 stimulates a migratory response in CD4+ lymphocytes, monocytes, and eosinophils. Primes CD4+ T-cells for IL-2 and IL-15 responsiveness. Also induces T-lymphocyte expression of interleukin 2 receptor. Ligand for CD4.</text>
</comment>
<dbReference type="PANTHER" id="PTHR48484:SF2">
    <property type="entry name" value="PRO-INTERLEUKIN-16"/>
    <property type="match status" value="1"/>
</dbReference>
<dbReference type="GO" id="GO:0005737">
    <property type="term" value="C:cytoplasm"/>
    <property type="evidence" value="ECO:0007669"/>
    <property type="project" value="UniProtKB-SubCell"/>
</dbReference>
<dbReference type="FunFam" id="2.30.42.10:FF:000102">
    <property type="entry name" value="Putative pro-interleukin-16"/>
    <property type="match status" value="1"/>
</dbReference>
<keyword evidence="8" id="KW-0964">Secreted</keyword>
<evidence type="ECO:0000256" key="1">
    <source>
        <dbReference type="ARBA" id="ARBA00004123"/>
    </source>
</evidence>
<dbReference type="FunFam" id="2.30.42.10:FF:000122">
    <property type="entry name" value="Pro-interleukin-16"/>
    <property type="match status" value="1"/>
</dbReference>
<dbReference type="GO" id="GO:0005634">
    <property type="term" value="C:nucleus"/>
    <property type="evidence" value="ECO:0007669"/>
    <property type="project" value="UniProtKB-SubCell"/>
</dbReference>
<feature type="compositionally biased region" description="Basic and acidic residues" evidence="15">
    <location>
        <begin position="1059"/>
        <end position="1068"/>
    </location>
</feature>
<keyword evidence="12" id="KW-0804">Transcription</keyword>
<evidence type="ECO:0000256" key="2">
    <source>
        <dbReference type="ARBA" id="ARBA00004496"/>
    </source>
</evidence>
<keyword evidence="6" id="KW-0145">Chemotaxis</keyword>
<feature type="region of interest" description="Disordered" evidence="15">
    <location>
        <begin position="1130"/>
        <end position="1162"/>
    </location>
</feature>
<feature type="compositionally biased region" description="Polar residues" evidence="15">
    <location>
        <begin position="941"/>
        <end position="978"/>
    </location>
</feature>
<evidence type="ECO:0000256" key="9">
    <source>
        <dbReference type="ARBA" id="ARBA00022553"/>
    </source>
</evidence>
<evidence type="ECO:0007829" key="19">
    <source>
        <dbReference type="PeptideAtlas" id="A0A498N0E1"/>
    </source>
</evidence>
<feature type="domain" description="PDZ" evidence="16">
    <location>
        <begin position="1235"/>
        <end position="1307"/>
    </location>
</feature>
<dbReference type="GO" id="GO:0030595">
    <property type="term" value="P:leukocyte chemotaxis"/>
    <property type="evidence" value="ECO:0007669"/>
    <property type="project" value="TreeGrafter"/>
</dbReference>
<evidence type="ECO:0000256" key="5">
    <source>
        <dbReference type="ARBA" id="ARBA00022490"/>
    </source>
</evidence>
<evidence type="ECO:0000313" key="18">
    <source>
        <dbReference type="Proteomes" id="UP000290572"/>
    </source>
</evidence>
<dbReference type="STRING" id="84645.A0A498N0E1"/>
<dbReference type="PANTHER" id="PTHR48484">
    <property type="entry name" value="PRO-INTERLEUKIN-16"/>
    <property type="match status" value="1"/>
</dbReference>
<dbReference type="PROSITE" id="PS50106">
    <property type="entry name" value="PDZ"/>
    <property type="match status" value="4"/>
</dbReference>
<organism evidence="17 18">
    <name type="scientific">Labeo rohita</name>
    <name type="common">Indian major carp</name>
    <name type="synonym">Cyprinus rohita</name>
    <dbReference type="NCBI Taxonomy" id="84645"/>
    <lineage>
        <taxon>Eukaryota</taxon>
        <taxon>Metazoa</taxon>
        <taxon>Chordata</taxon>
        <taxon>Craniata</taxon>
        <taxon>Vertebrata</taxon>
        <taxon>Euteleostomi</taxon>
        <taxon>Actinopterygii</taxon>
        <taxon>Neopterygii</taxon>
        <taxon>Teleostei</taxon>
        <taxon>Ostariophysi</taxon>
        <taxon>Cypriniformes</taxon>
        <taxon>Cyprinidae</taxon>
        <taxon>Labeoninae</taxon>
        <taxon>Labeonini</taxon>
        <taxon>Labeo</taxon>
    </lineage>
</organism>
<feature type="region of interest" description="Disordered" evidence="15">
    <location>
        <begin position="24"/>
        <end position="63"/>
    </location>
</feature>
<proteinExistence type="evidence at protein level"/>
<feature type="domain" description="PDZ" evidence="16">
    <location>
        <begin position="324"/>
        <end position="410"/>
    </location>
</feature>
<keyword evidence="9" id="KW-0597">Phosphoprotein</keyword>
<feature type="compositionally biased region" description="Basic and acidic residues" evidence="15">
    <location>
        <begin position="34"/>
        <end position="55"/>
    </location>
</feature>
<feature type="domain" description="PDZ" evidence="16">
    <location>
        <begin position="464"/>
        <end position="534"/>
    </location>
</feature>
<feature type="domain" description="PDZ" evidence="16">
    <location>
        <begin position="1354"/>
        <end position="1438"/>
    </location>
</feature>
<evidence type="ECO:0000256" key="10">
    <source>
        <dbReference type="ARBA" id="ARBA00022737"/>
    </source>
</evidence>
<dbReference type="CDD" id="cd06759">
    <property type="entry name" value="PDZ3_PDZD2-PDZ1_hPro-IL-16-like"/>
    <property type="match status" value="1"/>
</dbReference>
<dbReference type="Gene3D" id="2.30.42.10">
    <property type="match status" value="4"/>
</dbReference>
<dbReference type="InterPro" id="IPR055287">
    <property type="entry name" value="IL-16-like"/>
</dbReference>
<evidence type="ECO:0000256" key="15">
    <source>
        <dbReference type="SAM" id="MobiDB-lite"/>
    </source>
</evidence>
<feature type="region of interest" description="Disordered" evidence="15">
    <location>
        <begin position="708"/>
        <end position="750"/>
    </location>
</feature>
<keyword evidence="10" id="KW-0677">Repeat</keyword>
<comment type="caution">
    <text evidence="17">The sequence shown here is derived from an EMBL/GenBank/DDBJ whole genome shotgun (WGS) entry which is preliminary data.</text>
</comment>
<dbReference type="FunFam" id="2.30.42.10:FF:000127">
    <property type="entry name" value="Pro-interleukin-16"/>
    <property type="match status" value="1"/>
</dbReference>
<dbReference type="CDD" id="cd06760">
    <property type="entry name" value="PDZ4_PDZD2-PDZ2_hPro-IL-16-like"/>
    <property type="match status" value="1"/>
</dbReference>